<evidence type="ECO:0008006" key="3">
    <source>
        <dbReference type="Google" id="ProtNLM"/>
    </source>
</evidence>
<accession>A0ABY8AZI0</accession>
<keyword evidence="2" id="KW-1185">Reference proteome</keyword>
<evidence type="ECO:0000313" key="1">
    <source>
        <dbReference type="EMBL" id="WED54768.1"/>
    </source>
</evidence>
<name>A0ABY8AZI0_9BACL</name>
<protein>
    <recommendedName>
        <fullName evidence="3">Replication protein</fullName>
    </recommendedName>
</protein>
<dbReference type="Proteomes" id="UP001219957">
    <property type="component" value="Chromosome"/>
</dbReference>
<reference evidence="1 2" key="1">
    <citation type="submission" date="2022-10" db="EMBL/GenBank/DDBJ databases">
        <title>Complete genome sequence of Exiguobacterium profundum TSS-3 isolated from an extremely saline-alkaline spring located in Ixtapa, Chiapas-Mexico.</title>
        <authorList>
            <person name="Rincon-Rosales R."/>
            <person name="Rogel M.A."/>
            <person name="Rincon-Molina C.I."/>
            <person name="Guerrero G."/>
            <person name="Manzano-Gomez L.A."/>
            <person name="Lopez-Lopez A."/>
            <person name="Rincon Molina F.A."/>
            <person name="Martinez-Romero E."/>
        </authorList>
    </citation>
    <scope>NUCLEOTIDE SEQUENCE [LARGE SCALE GENOMIC DNA]</scope>
    <source>
        <strain evidence="1 2">TSS-3</strain>
    </source>
</reference>
<evidence type="ECO:0000313" key="2">
    <source>
        <dbReference type="Proteomes" id="UP001219957"/>
    </source>
</evidence>
<proteinExistence type="predicted"/>
<dbReference type="EMBL" id="CP109617">
    <property type="protein sequence ID" value="WED54768.1"/>
    <property type="molecule type" value="Genomic_DNA"/>
</dbReference>
<gene>
    <name evidence="1" type="ORF">OE059_12095</name>
</gene>
<dbReference type="RefSeq" id="WP_275060040.1">
    <property type="nucleotide sequence ID" value="NZ_CP109617.1"/>
</dbReference>
<sequence length="281" mass="32100">MAETFVRASTGEVVEIASYRTPEQAEAYKEKVKLTEDRGKSHAFTFSDMNNAQEVIQMLTTIELGYFLVLQTYIDYTNNALIVSTHNPVPMNKGQIAEALGIANRSKAKKNIDKFIEKGLLIEKNLNYQGKQYNAYCINEKYHFKGKTNNKAVAKSFSTQIRKIYKLNLSKKGNKQPADLGFMYMMLPYIHYDLNVLCSNPFEKDALNIEPLSLTDLSEITGLDKKNIQNKINNLKWDGMTVFAKLIKGNKRHLKINPFVFYRKDGSPDESLKADFLIQGR</sequence>
<organism evidence="1 2">
    <name type="scientific">Exiguobacterium profundum</name>
    <dbReference type="NCBI Taxonomy" id="307643"/>
    <lineage>
        <taxon>Bacteria</taxon>
        <taxon>Bacillati</taxon>
        <taxon>Bacillota</taxon>
        <taxon>Bacilli</taxon>
        <taxon>Bacillales</taxon>
        <taxon>Bacillales Family XII. Incertae Sedis</taxon>
        <taxon>Exiguobacterium</taxon>
    </lineage>
</organism>